<dbReference type="Proteomes" id="UP001529510">
    <property type="component" value="Unassembled WGS sequence"/>
</dbReference>
<evidence type="ECO:0000313" key="3">
    <source>
        <dbReference type="Proteomes" id="UP001529510"/>
    </source>
</evidence>
<gene>
    <name evidence="2" type="ORF">M9458_021550</name>
</gene>
<protein>
    <submittedName>
        <fullName evidence="2">Uncharacterized protein</fullName>
    </submittedName>
</protein>
<comment type="caution">
    <text evidence="2">The sequence shown here is derived from an EMBL/GenBank/DDBJ whole genome shotgun (WGS) entry which is preliminary data.</text>
</comment>
<organism evidence="2 3">
    <name type="scientific">Cirrhinus mrigala</name>
    <name type="common">Mrigala</name>
    <dbReference type="NCBI Taxonomy" id="683832"/>
    <lineage>
        <taxon>Eukaryota</taxon>
        <taxon>Metazoa</taxon>
        <taxon>Chordata</taxon>
        <taxon>Craniata</taxon>
        <taxon>Vertebrata</taxon>
        <taxon>Euteleostomi</taxon>
        <taxon>Actinopterygii</taxon>
        <taxon>Neopterygii</taxon>
        <taxon>Teleostei</taxon>
        <taxon>Ostariophysi</taxon>
        <taxon>Cypriniformes</taxon>
        <taxon>Cyprinidae</taxon>
        <taxon>Labeoninae</taxon>
        <taxon>Labeonini</taxon>
        <taxon>Cirrhinus</taxon>
    </lineage>
</organism>
<evidence type="ECO:0000313" key="2">
    <source>
        <dbReference type="EMBL" id="KAL0182175.1"/>
    </source>
</evidence>
<feature type="region of interest" description="Disordered" evidence="1">
    <location>
        <begin position="56"/>
        <end position="76"/>
    </location>
</feature>
<dbReference type="EMBL" id="JAMKFB020000010">
    <property type="protein sequence ID" value="KAL0182175.1"/>
    <property type="molecule type" value="Genomic_DNA"/>
</dbReference>
<proteinExistence type="predicted"/>
<sequence length="76" mass="8779">EDYKSHFPNRNLMAYSTHPLLVQPCHYAGDPEWVSDTETSTLWDDDNVRTDWRGSHKTLKGYHPPAGLQSATYKDE</sequence>
<evidence type="ECO:0000256" key="1">
    <source>
        <dbReference type="SAM" id="MobiDB-lite"/>
    </source>
</evidence>
<keyword evidence="3" id="KW-1185">Reference proteome</keyword>
<name>A0ABD0Q7C8_CIRMR</name>
<feature type="non-terminal residue" evidence="2">
    <location>
        <position position="1"/>
    </location>
</feature>
<dbReference type="AlphaFoldDB" id="A0ABD0Q7C8"/>
<reference evidence="2 3" key="1">
    <citation type="submission" date="2024-05" db="EMBL/GenBank/DDBJ databases">
        <title>Genome sequencing and assembly of Indian major carp, Cirrhinus mrigala (Hamilton, 1822).</title>
        <authorList>
            <person name="Mohindra V."/>
            <person name="Chowdhury L.M."/>
            <person name="Lal K."/>
            <person name="Jena J.K."/>
        </authorList>
    </citation>
    <scope>NUCLEOTIDE SEQUENCE [LARGE SCALE GENOMIC DNA]</scope>
    <source>
        <strain evidence="2">CM1030</strain>
        <tissue evidence="2">Blood</tissue>
    </source>
</reference>
<feature type="non-terminal residue" evidence="2">
    <location>
        <position position="76"/>
    </location>
</feature>
<accession>A0ABD0Q7C8</accession>